<reference evidence="3" key="1">
    <citation type="submission" date="2020-10" db="EMBL/GenBank/DDBJ databases">
        <authorList>
            <person name="Gilroy R."/>
        </authorList>
    </citation>
    <scope>NUCLEOTIDE SEQUENCE</scope>
    <source>
        <strain evidence="3">1383</strain>
    </source>
</reference>
<dbReference type="InterPro" id="IPR050721">
    <property type="entry name" value="Trk_Ktr_HKT_K-transport"/>
</dbReference>
<evidence type="ECO:0000259" key="2">
    <source>
        <dbReference type="PROSITE" id="PS51202"/>
    </source>
</evidence>
<feature type="domain" description="RCK N-terminal" evidence="1">
    <location>
        <begin position="3"/>
        <end position="125"/>
    </location>
</feature>
<dbReference type="PROSITE" id="PS51202">
    <property type="entry name" value="RCK_C"/>
    <property type="match status" value="1"/>
</dbReference>
<evidence type="ECO:0000313" key="3">
    <source>
        <dbReference type="EMBL" id="HIT97378.1"/>
    </source>
</evidence>
<dbReference type="GO" id="GO:0008324">
    <property type="term" value="F:monoatomic cation transmembrane transporter activity"/>
    <property type="evidence" value="ECO:0007669"/>
    <property type="project" value="InterPro"/>
</dbReference>
<evidence type="ECO:0000313" key="4">
    <source>
        <dbReference type="Proteomes" id="UP000824161"/>
    </source>
</evidence>
<feature type="domain" description="RCK C-terminal" evidence="2">
    <location>
        <begin position="137"/>
        <end position="238"/>
    </location>
</feature>
<sequence>MSEGRFAVIGMGRFGSAIAQRLAEKGAEVIAIDTDQEQVELIRDRVTYAVALDSTDKDALLSQGIRDMDAVVVTIGENFQAVLLTTFVLQEIGVRRIIVRANGETQIKILEKMGVKEILSPEQEVSNAVAENLVNPHVLMSVRLPDDYGIIEVKAPVGIAGRTLAEIGLREKYKLNLVTLLRWDGTEDNAAEMLSDSSSHSNHHILGVPTGETRIEASDILLLFGTSKSIQRFIEINS</sequence>
<dbReference type="PANTHER" id="PTHR43833">
    <property type="entry name" value="POTASSIUM CHANNEL PROTEIN 2-RELATED-RELATED"/>
    <property type="match status" value="1"/>
</dbReference>
<dbReference type="PROSITE" id="PS51201">
    <property type="entry name" value="RCK_N"/>
    <property type="match status" value="1"/>
</dbReference>
<reference evidence="3" key="2">
    <citation type="journal article" date="2021" name="PeerJ">
        <title>Extensive microbial diversity within the chicken gut microbiome revealed by metagenomics and culture.</title>
        <authorList>
            <person name="Gilroy R."/>
            <person name="Ravi A."/>
            <person name="Getino M."/>
            <person name="Pursley I."/>
            <person name="Horton D.L."/>
            <person name="Alikhan N.F."/>
            <person name="Baker D."/>
            <person name="Gharbi K."/>
            <person name="Hall N."/>
            <person name="Watson M."/>
            <person name="Adriaenssens E.M."/>
            <person name="Foster-Nyarko E."/>
            <person name="Jarju S."/>
            <person name="Secka A."/>
            <person name="Antonio M."/>
            <person name="Oren A."/>
            <person name="Chaudhuri R.R."/>
            <person name="La Ragione R."/>
            <person name="Hildebrand F."/>
            <person name="Pallen M.J."/>
        </authorList>
    </citation>
    <scope>NUCLEOTIDE SEQUENCE</scope>
    <source>
        <strain evidence="3">1383</strain>
    </source>
</reference>
<protein>
    <submittedName>
        <fullName evidence="3">TrkA family potassium uptake protein</fullName>
    </submittedName>
</protein>
<dbReference type="InterPro" id="IPR006037">
    <property type="entry name" value="RCK_C"/>
</dbReference>
<dbReference type="SUPFAM" id="SSF116726">
    <property type="entry name" value="TrkA C-terminal domain-like"/>
    <property type="match status" value="1"/>
</dbReference>
<dbReference type="Pfam" id="PF02254">
    <property type="entry name" value="TrkA_N"/>
    <property type="match status" value="1"/>
</dbReference>
<name>A0A9D1H839_9FLAO</name>
<dbReference type="InterPro" id="IPR036721">
    <property type="entry name" value="RCK_C_sf"/>
</dbReference>
<dbReference type="InterPro" id="IPR036291">
    <property type="entry name" value="NAD(P)-bd_dom_sf"/>
</dbReference>
<dbReference type="GO" id="GO:0006813">
    <property type="term" value="P:potassium ion transport"/>
    <property type="evidence" value="ECO:0007669"/>
    <property type="project" value="InterPro"/>
</dbReference>
<comment type="caution">
    <text evidence="3">The sequence shown here is derived from an EMBL/GenBank/DDBJ whole genome shotgun (WGS) entry which is preliminary data.</text>
</comment>
<dbReference type="InterPro" id="IPR003148">
    <property type="entry name" value="RCK_N"/>
</dbReference>
<proteinExistence type="predicted"/>
<dbReference type="SUPFAM" id="SSF51735">
    <property type="entry name" value="NAD(P)-binding Rossmann-fold domains"/>
    <property type="match status" value="1"/>
</dbReference>
<organism evidence="3 4">
    <name type="scientific">Candidatus Merdimorpha stercoravium</name>
    <dbReference type="NCBI Taxonomy" id="2840863"/>
    <lineage>
        <taxon>Bacteria</taxon>
        <taxon>Pseudomonadati</taxon>
        <taxon>Bacteroidota</taxon>
        <taxon>Flavobacteriia</taxon>
        <taxon>Flavobacteriales</taxon>
        <taxon>Candidatus Merdimorpha</taxon>
    </lineage>
</organism>
<dbReference type="Gene3D" id="3.40.50.720">
    <property type="entry name" value="NAD(P)-binding Rossmann-like Domain"/>
    <property type="match status" value="1"/>
</dbReference>
<dbReference type="AlphaFoldDB" id="A0A9D1H839"/>
<evidence type="ECO:0000259" key="1">
    <source>
        <dbReference type="PROSITE" id="PS51201"/>
    </source>
</evidence>
<dbReference type="Gene3D" id="3.30.70.1450">
    <property type="entry name" value="Regulator of K+ conductance, C-terminal domain"/>
    <property type="match status" value="1"/>
</dbReference>
<accession>A0A9D1H839</accession>
<gene>
    <name evidence="3" type="ORF">IAC44_00910</name>
</gene>
<dbReference type="EMBL" id="DVLY01000020">
    <property type="protein sequence ID" value="HIT97378.1"/>
    <property type="molecule type" value="Genomic_DNA"/>
</dbReference>
<dbReference type="PANTHER" id="PTHR43833:SF7">
    <property type="entry name" value="KTR SYSTEM POTASSIUM UPTAKE PROTEIN C"/>
    <property type="match status" value="1"/>
</dbReference>
<dbReference type="Proteomes" id="UP000824161">
    <property type="component" value="Unassembled WGS sequence"/>
</dbReference>